<proteinExistence type="predicted"/>
<dbReference type="InterPro" id="IPR036691">
    <property type="entry name" value="Endo/exonu/phosph_ase_sf"/>
</dbReference>
<evidence type="ECO:0008006" key="4">
    <source>
        <dbReference type="Google" id="ProtNLM"/>
    </source>
</evidence>
<accession>A0A2Z6PJB5</accession>
<dbReference type="EMBL" id="DF974864">
    <property type="protein sequence ID" value="GAU50762.1"/>
    <property type="molecule type" value="Genomic_DNA"/>
</dbReference>
<evidence type="ECO:0000313" key="3">
    <source>
        <dbReference type="Proteomes" id="UP000242715"/>
    </source>
</evidence>
<dbReference type="AlphaFoldDB" id="A0A2Z6PJB5"/>
<evidence type="ECO:0000256" key="1">
    <source>
        <dbReference type="SAM" id="MobiDB-lite"/>
    </source>
</evidence>
<evidence type="ECO:0000313" key="2">
    <source>
        <dbReference type="EMBL" id="GAU50762.1"/>
    </source>
</evidence>
<dbReference type="PANTHER" id="PTHR33710">
    <property type="entry name" value="BNAC02G09200D PROTEIN"/>
    <property type="match status" value="1"/>
</dbReference>
<dbReference type="SUPFAM" id="SSF56219">
    <property type="entry name" value="DNase I-like"/>
    <property type="match status" value="1"/>
</dbReference>
<protein>
    <recommendedName>
        <fullName evidence="4">Reverse transcriptase domain-containing protein</fullName>
    </recommendedName>
</protein>
<reference evidence="3" key="1">
    <citation type="journal article" date="2017" name="Front. Plant Sci.">
        <title>Climate Clever Clovers: New Paradigm to Reduce the Environmental Footprint of Ruminants by Breeding Low Methanogenic Forages Utilizing Haplotype Variation.</title>
        <authorList>
            <person name="Kaur P."/>
            <person name="Appels R."/>
            <person name="Bayer P.E."/>
            <person name="Keeble-Gagnere G."/>
            <person name="Wang J."/>
            <person name="Hirakawa H."/>
            <person name="Shirasawa K."/>
            <person name="Vercoe P."/>
            <person name="Stefanova K."/>
            <person name="Durmic Z."/>
            <person name="Nichols P."/>
            <person name="Revell C."/>
            <person name="Isobe S.N."/>
            <person name="Edwards D."/>
            <person name="Erskine W."/>
        </authorList>
    </citation>
    <scope>NUCLEOTIDE SEQUENCE [LARGE SCALE GENOMIC DNA]</scope>
    <source>
        <strain evidence="3">cv. Daliak</strain>
    </source>
</reference>
<organism evidence="2 3">
    <name type="scientific">Trifolium subterraneum</name>
    <name type="common">Subterranean clover</name>
    <dbReference type="NCBI Taxonomy" id="3900"/>
    <lineage>
        <taxon>Eukaryota</taxon>
        <taxon>Viridiplantae</taxon>
        <taxon>Streptophyta</taxon>
        <taxon>Embryophyta</taxon>
        <taxon>Tracheophyta</taxon>
        <taxon>Spermatophyta</taxon>
        <taxon>Magnoliopsida</taxon>
        <taxon>eudicotyledons</taxon>
        <taxon>Gunneridae</taxon>
        <taxon>Pentapetalae</taxon>
        <taxon>rosids</taxon>
        <taxon>fabids</taxon>
        <taxon>Fabales</taxon>
        <taxon>Fabaceae</taxon>
        <taxon>Papilionoideae</taxon>
        <taxon>50 kb inversion clade</taxon>
        <taxon>NPAAA clade</taxon>
        <taxon>Hologalegina</taxon>
        <taxon>IRL clade</taxon>
        <taxon>Trifolieae</taxon>
        <taxon>Trifolium</taxon>
    </lineage>
</organism>
<dbReference type="Gene3D" id="3.60.10.10">
    <property type="entry name" value="Endonuclease/exonuclease/phosphatase"/>
    <property type="match status" value="1"/>
</dbReference>
<dbReference type="OrthoDB" id="1742140at2759"/>
<feature type="compositionally biased region" description="Polar residues" evidence="1">
    <location>
        <begin position="202"/>
        <end position="211"/>
    </location>
</feature>
<gene>
    <name evidence="2" type="ORF">TSUD_410610</name>
</gene>
<feature type="region of interest" description="Disordered" evidence="1">
    <location>
        <begin position="202"/>
        <end position="232"/>
    </location>
</feature>
<keyword evidence="3" id="KW-1185">Reference proteome</keyword>
<feature type="compositionally biased region" description="Polar residues" evidence="1">
    <location>
        <begin position="222"/>
        <end position="232"/>
    </location>
</feature>
<dbReference type="Proteomes" id="UP000242715">
    <property type="component" value="Unassembled WGS sequence"/>
</dbReference>
<dbReference type="PANTHER" id="PTHR33710:SF64">
    <property type="entry name" value="ENDONUCLEASE_EXONUCLEASE_PHOSPHATASE DOMAIN-CONTAINING PROTEIN"/>
    <property type="match status" value="1"/>
</dbReference>
<name>A0A2Z6PJB5_TRISU</name>
<sequence>MERLSRAFIGEVVLHPGMSYNIQNAFHRQGYFRVKVTPLGSNLTLLEGQEEGEVKDFMEDAKGWLEQCCQTLGYFINTDDGTMKKITMDVARIMIRTSYQQVVNESFDVQVNGEIYHLRMIEDSYGPMRILIPQNQKNEGSKGGSVGGDGKKDRMRVKSGILLGQEEGFDASQNSTSNLHTTKGGVPIPGISLPAACSTTSNIHSETQSLNSEHHAVGALRSSPNRSRTGNNSDNLCSSAGTVLCCSSLNSSDIRNCNKRILEVYELDKANEVWQEAIQLEGRSFSGDGYLGVCVEWKAGLLYIVNVYSPCKMSGKRKLWSDLIHVKLNNEPSEWCLAGDFNSITKVGERRGNSGEGRQGEKVEFTQFIDALEVVDIPLKGKMYTWFNADGSAMSRFDRFLVSEDFIEKGRLSYQWVGDRDISDHCPIWLVSSNLNWGPKPFLFNNCWIEHPSFFKFVKDTWERLDIRGKKAFIIKEKLKCLKEAFKVWNREVFGIIELKIDKIVKELNEVEEMLATGNSDPNIPNPNWNKACIFQSSMYVLINGSPTADFNVGRYLRQGDPLSPFLFLIVVEGLTGLMERAVELGKFKGYRLNNNIQFQILQFAEDTILMGEEVIPFKFLGLPVGANPRRRETWKPVIDAMLKRLNSWSSRQLSYGGRITLINSFLSHDEAVWADLLRFRYGHLPTQLLGRDTNLIGSKHSIWWKDVLSIGRGWEVDWFRLNIGCRVGNGHDNGF</sequence>